<dbReference type="Proteomes" id="UP000712947">
    <property type="component" value="Unassembled WGS sequence"/>
</dbReference>
<dbReference type="RefSeq" id="WP_167311738.1">
    <property type="nucleotide sequence ID" value="NZ_CAWPGR010000006.1"/>
</dbReference>
<dbReference type="PROSITE" id="PS51128">
    <property type="entry name" value="ZF_DKSA_2"/>
    <property type="match status" value="1"/>
</dbReference>
<proteinExistence type="predicted"/>
<dbReference type="SUPFAM" id="SSF57716">
    <property type="entry name" value="Glucocorticoid receptor-like (DNA-binding domain)"/>
    <property type="match status" value="1"/>
</dbReference>
<evidence type="ECO:0000313" key="7">
    <source>
        <dbReference type="Proteomes" id="UP000712947"/>
    </source>
</evidence>
<gene>
    <name evidence="6" type="ORF">HB991_13475</name>
</gene>
<feature type="zinc finger region" description="dksA C4-type" evidence="4">
    <location>
        <begin position="34"/>
        <end position="58"/>
    </location>
</feature>
<dbReference type="EMBL" id="JAASAI010000014">
    <property type="protein sequence ID" value="NIL23516.1"/>
    <property type="molecule type" value="Genomic_DNA"/>
</dbReference>
<keyword evidence="3" id="KW-0862">Zinc</keyword>
<sequence>MNSIDIANEHAERMLELNLKKVLNRPQLPAAHTCDTCGVEIPEERRKAVPGVQLCVDCKTIDEQQNKKRY</sequence>
<keyword evidence="2" id="KW-0863">Zinc-finger</keyword>
<dbReference type="PROSITE" id="PS01102">
    <property type="entry name" value="ZF_DKSA_1"/>
    <property type="match status" value="1"/>
</dbReference>
<evidence type="ECO:0000313" key="6">
    <source>
        <dbReference type="EMBL" id="NIL23516.1"/>
    </source>
</evidence>
<reference evidence="6" key="1">
    <citation type="submission" date="2020-03" db="EMBL/GenBank/DDBJ databases">
        <authorList>
            <person name="Kislichkina A."/>
            <person name="Dentovskaya S."/>
            <person name="Shaikhutdinov R."/>
            <person name="Ivanov S."/>
            <person name="Sizova A."/>
            <person name="Solomentsev V."/>
            <person name="Bogun A."/>
        </authorList>
    </citation>
    <scope>NUCLEOTIDE SEQUENCE</scope>
    <source>
        <strain evidence="6">SCPM-O-B-7610</strain>
    </source>
</reference>
<evidence type="ECO:0000256" key="1">
    <source>
        <dbReference type="ARBA" id="ARBA00022723"/>
    </source>
</evidence>
<keyword evidence="1" id="KW-0479">Metal-binding</keyword>
<dbReference type="NCBIfam" id="TIGR02419">
    <property type="entry name" value="C4_traR_proteo"/>
    <property type="match status" value="1"/>
</dbReference>
<dbReference type="PANTHER" id="PTHR38777:SF1">
    <property type="entry name" value="DNAK SUPPRESSOR PROTEIN"/>
    <property type="match status" value="1"/>
</dbReference>
<feature type="domain" description="Zinc finger DksA/TraR C4-type" evidence="5">
    <location>
        <begin position="33"/>
        <end position="64"/>
    </location>
</feature>
<comment type="caution">
    <text evidence="6">The sequence shown here is derived from an EMBL/GenBank/DDBJ whole genome shotgun (WGS) entry which is preliminary data.</text>
</comment>
<organism evidence="6 7">
    <name type="scientific">Yersinia mollaretii</name>
    <dbReference type="NCBI Taxonomy" id="33060"/>
    <lineage>
        <taxon>Bacteria</taxon>
        <taxon>Pseudomonadati</taxon>
        <taxon>Pseudomonadota</taxon>
        <taxon>Gammaproteobacteria</taxon>
        <taxon>Enterobacterales</taxon>
        <taxon>Yersiniaceae</taxon>
        <taxon>Yersinia</taxon>
    </lineage>
</organism>
<dbReference type="InterPro" id="IPR000962">
    <property type="entry name" value="Znf_DskA_TraR"/>
</dbReference>
<accession>A0AA44CML4</accession>
<dbReference type="Gene3D" id="1.20.120.910">
    <property type="entry name" value="DksA, coiled-coil domain"/>
    <property type="match status" value="1"/>
</dbReference>
<dbReference type="InterPro" id="IPR012783">
    <property type="entry name" value="Znf_C4_TraR"/>
</dbReference>
<evidence type="ECO:0000256" key="4">
    <source>
        <dbReference type="PROSITE-ProRule" id="PRU00510"/>
    </source>
</evidence>
<name>A0AA44CML4_YERMO</name>
<evidence type="ECO:0000256" key="3">
    <source>
        <dbReference type="ARBA" id="ARBA00022833"/>
    </source>
</evidence>
<protein>
    <submittedName>
        <fullName evidence="6">TraR/DksA family transcriptional regulator</fullName>
    </submittedName>
</protein>
<dbReference type="PANTHER" id="PTHR38777">
    <property type="entry name" value="FELS-2 PROPHAGE PROTEIN"/>
    <property type="match status" value="1"/>
</dbReference>
<dbReference type="Pfam" id="PF01258">
    <property type="entry name" value="zf-dskA_traR"/>
    <property type="match status" value="1"/>
</dbReference>
<evidence type="ECO:0000256" key="2">
    <source>
        <dbReference type="ARBA" id="ARBA00022771"/>
    </source>
</evidence>
<dbReference type="InterPro" id="IPR020458">
    <property type="entry name" value="Znf_DskA_TraR_CS"/>
</dbReference>
<dbReference type="GO" id="GO:0008270">
    <property type="term" value="F:zinc ion binding"/>
    <property type="evidence" value="ECO:0007669"/>
    <property type="project" value="UniProtKB-KW"/>
</dbReference>
<evidence type="ECO:0000259" key="5">
    <source>
        <dbReference type="Pfam" id="PF01258"/>
    </source>
</evidence>
<dbReference type="AlphaFoldDB" id="A0AA44CML4"/>
<dbReference type="GO" id="GO:1900378">
    <property type="term" value="P:positive regulation of secondary metabolite biosynthetic process"/>
    <property type="evidence" value="ECO:0007669"/>
    <property type="project" value="TreeGrafter"/>
</dbReference>
<dbReference type="PRINTS" id="PR00618">
    <property type="entry name" value="DKSAZNFINGER"/>
</dbReference>
<dbReference type="InterPro" id="IPR020460">
    <property type="entry name" value="Znf_C4-type_bac"/>
</dbReference>